<reference evidence="3 4" key="1">
    <citation type="journal article" date="2019" name="Sci. Rep.">
        <title>A high-quality genome of Eragrostis curvula grass provides insights into Poaceae evolution and supports new strategies to enhance forage quality.</title>
        <authorList>
            <person name="Carballo J."/>
            <person name="Santos B.A.C.M."/>
            <person name="Zappacosta D."/>
            <person name="Garbus I."/>
            <person name="Selva J.P."/>
            <person name="Gallo C.A."/>
            <person name="Diaz A."/>
            <person name="Albertini E."/>
            <person name="Caccamo M."/>
            <person name="Echenique V."/>
        </authorList>
    </citation>
    <scope>NUCLEOTIDE SEQUENCE [LARGE SCALE GENOMIC DNA]</scope>
    <source>
        <strain evidence="4">cv. Victoria</strain>
        <tissue evidence="3">Leaf</tissue>
    </source>
</reference>
<accession>A0A5J9T5S4</accession>
<protein>
    <recommendedName>
        <fullName evidence="2">DUF3615 domain-containing protein</fullName>
    </recommendedName>
</protein>
<dbReference type="AlphaFoldDB" id="A0A5J9T5S4"/>
<evidence type="ECO:0000256" key="1">
    <source>
        <dbReference type="SAM" id="MobiDB-lite"/>
    </source>
</evidence>
<dbReference type="Pfam" id="PF12274">
    <property type="entry name" value="DUF3615"/>
    <property type="match status" value="1"/>
</dbReference>
<name>A0A5J9T5S4_9POAL</name>
<evidence type="ECO:0000313" key="4">
    <source>
        <dbReference type="Proteomes" id="UP000324897"/>
    </source>
</evidence>
<gene>
    <name evidence="3" type="ORF">EJB05_49810</name>
</gene>
<proteinExistence type="predicted"/>
<dbReference type="EMBL" id="RWGY01000051">
    <property type="protein sequence ID" value="TVU06587.1"/>
    <property type="molecule type" value="Genomic_DNA"/>
</dbReference>
<dbReference type="Gramene" id="TVU06587">
    <property type="protein sequence ID" value="TVU06587"/>
    <property type="gene ID" value="EJB05_49810"/>
</dbReference>
<feature type="region of interest" description="Disordered" evidence="1">
    <location>
        <begin position="14"/>
        <end position="37"/>
    </location>
</feature>
<evidence type="ECO:0000313" key="3">
    <source>
        <dbReference type="EMBL" id="TVU06587.1"/>
    </source>
</evidence>
<keyword evidence="4" id="KW-1185">Reference proteome</keyword>
<dbReference type="PANTHER" id="PTHR33326">
    <property type="entry name" value="OS05G0543800 PROTEIN"/>
    <property type="match status" value="1"/>
</dbReference>
<organism evidence="3 4">
    <name type="scientific">Eragrostis curvula</name>
    <name type="common">weeping love grass</name>
    <dbReference type="NCBI Taxonomy" id="38414"/>
    <lineage>
        <taxon>Eukaryota</taxon>
        <taxon>Viridiplantae</taxon>
        <taxon>Streptophyta</taxon>
        <taxon>Embryophyta</taxon>
        <taxon>Tracheophyta</taxon>
        <taxon>Spermatophyta</taxon>
        <taxon>Magnoliopsida</taxon>
        <taxon>Liliopsida</taxon>
        <taxon>Poales</taxon>
        <taxon>Poaceae</taxon>
        <taxon>PACMAD clade</taxon>
        <taxon>Chloridoideae</taxon>
        <taxon>Eragrostideae</taxon>
        <taxon>Eragrostidinae</taxon>
        <taxon>Eragrostis</taxon>
    </lineage>
</organism>
<dbReference type="InterPro" id="IPR022059">
    <property type="entry name" value="DUF3615"/>
</dbReference>
<sequence>MIREGLFRCQLSPEARTSTSEVMEDELENRKGDLSPVYNPDSEGDNFHPWFAPSSPSTKQKIIENTRKDHMTKASDALKYYHTKHPTTGYYTHMNFTAKSVKDGAEKIFFAELCCPYENHFDGWFVTACDIVGPESLGGLRHIWCPNGIRFVGDTKDMKNCYACDDFIKHIDGAMYKAGHRGHAAYECNDIDED</sequence>
<dbReference type="Proteomes" id="UP000324897">
    <property type="component" value="Unassembled WGS sequence"/>
</dbReference>
<evidence type="ECO:0000259" key="2">
    <source>
        <dbReference type="Pfam" id="PF12274"/>
    </source>
</evidence>
<dbReference type="PANTHER" id="PTHR33326:SF45">
    <property type="entry name" value="OS05G0477500 PROTEIN"/>
    <property type="match status" value="1"/>
</dbReference>
<comment type="caution">
    <text evidence="3">The sequence shown here is derived from an EMBL/GenBank/DDBJ whole genome shotgun (WGS) entry which is preliminary data.</text>
</comment>
<feature type="domain" description="DUF3615" evidence="2">
    <location>
        <begin position="67"/>
        <end position="170"/>
    </location>
</feature>